<dbReference type="InterPro" id="IPR021858">
    <property type="entry name" value="Fun_TF"/>
</dbReference>
<evidence type="ECO:0000256" key="2">
    <source>
        <dbReference type="ARBA" id="ARBA00023015"/>
    </source>
</evidence>
<keyword evidence="3" id="KW-0238">DNA-binding</keyword>
<dbReference type="GO" id="GO:0008270">
    <property type="term" value="F:zinc ion binding"/>
    <property type="evidence" value="ECO:0007669"/>
    <property type="project" value="InterPro"/>
</dbReference>
<reference evidence="7 8" key="1">
    <citation type="journal article" date="2023" name="IMA Fungus">
        <title>Comparative genomic study of the Penicillium genus elucidates a diverse pangenome and 15 lateral gene transfer events.</title>
        <authorList>
            <person name="Petersen C."/>
            <person name="Sorensen T."/>
            <person name="Nielsen M.R."/>
            <person name="Sondergaard T.E."/>
            <person name="Sorensen J.L."/>
            <person name="Fitzpatrick D.A."/>
            <person name="Frisvad J.C."/>
            <person name="Nielsen K.L."/>
        </authorList>
    </citation>
    <scope>NUCLEOTIDE SEQUENCE [LARGE SCALE GENOMIC DNA]</scope>
    <source>
        <strain evidence="7 8">IBT 35679</strain>
    </source>
</reference>
<evidence type="ECO:0000256" key="3">
    <source>
        <dbReference type="ARBA" id="ARBA00023125"/>
    </source>
</evidence>
<dbReference type="Pfam" id="PF11951">
    <property type="entry name" value="Fungal_trans_2"/>
    <property type="match status" value="1"/>
</dbReference>
<dbReference type="InterPro" id="IPR001138">
    <property type="entry name" value="Zn2Cys6_DnaBD"/>
</dbReference>
<keyword evidence="2" id="KW-0805">Transcription regulation</keyword>
<dbReference type="GO" id="GO:0000981">
    <property type="term" value="F:DNA-binding transcription factor activity, RNA polymerase II-specific"/>
    <property type="evidence" value="ECO:0007669"/>
    <property type="project" value="InterPro"/>
</dbReference>
<accession>A0AAD6CKN8</accession>
<dbReference type="AlphaFoldDB" id="A0AAD6CKN8"/>
<evidence type="ECO:0000259" key="6">
    <source>
        <dbReference type="PROSITE" id="PS50048"/>
    </source>
</evidence>
<dbReference type="Proteomes" id="UP001220324">
    <property type="component" value="Unassembled WGS sequence"/>
</dbReference>
<gene>
    <name evidence="7" type="ORF">N7494_010659</name>
</gene>
<sequence length="482" mass="54259">MTPISSAKLRTRTGCLQCRKRRKKCDEARPQCAGCSRNRLQCVWPSDKQRKDGRTRRTSFVEELASNGSEDGLSQIDSPTLRTGLRPPVLMPSPFQLEEHCYLYRYFGSVILPQMVRRNSLARYTDQSYMLRLALEFPPLMGVLISIAGMKLASFNGGSIYCAVQSYIQTLNGLRRALSQMNDNVSNDALLATVITLSVFESSRLDTTLKIAPHVMASGVMLKKRRARWVNCPQASAVFDRICVESFVYHASLMMLFDPSLDSLSQPDLRIVLSKYFSDPVHGTQQDHTEAVGSQPILHTSYEFFLLIADATKLARLSRPSTEAEIHTWKHLEQQLLQWTQVMQKSDDISADLYILVLWVLLFKSHPYLPPDEIDWEIGACVTRSIALLPLVDRSHYFTSSLVWPLAILGSVAILPCERIAVQNFMSVLIASSLGGQAAWILRRLEDIWSSHPESGLITFLQRRSLGLQALLDGHNEIAGLE</sequence>
<dbReference type="GO" id="GO:0005634">
    <property type="term" value="C:nucleus"/>
    <property type="evidence" value="ECO:0007669"/>
    <property type="project" value="UniProtKB-SubCell"/>
</dbReference>
<evidence type="ECO:0000313" key="7">
    <source>
        <dbReference type="EMBL" id="KAJ5524009.1"/>
    </source>
</evidence>
<dbReference type="PROSITE" id="PS50048">
    <property type="entry name" value="ZN2_CY6_FUNGAL_2"/>
    <property type="match status" value="1"/>
</dbReference>
<dbReference type="PROSITE" id="PS00463">
    <property type="entry name" value="ZN2_CY6_FUNGAL_1"/>
    <property type="match status" value="1"/>
</dbReference>
<evidence type="ECO:0000256" key="1">
    <source>
        <dbReference type="ARBA" id="ARBA00004123"/>
    </source>
</evidence>
<name>A0AAD6CKN8_9EURO</name>
<keyword evidence="4" id="KW-0804">Transcription</keyword>
<organism evidence="7 8">
    <name type="scientific">Penicillium frequentans</name>
    <dbReference type="NCBI Taxonomy" id="3151616"/>
    <lineage>
        <taxon>Eukaryota</taxon>
        <taxon>Fungi</taxon>
        <taxon>Dikarya</taxon>
        <taxon>Ascomycota</taxon>
        <taxon>Pezizomycotina</taxon>
        <taxon>Eurotiomycetes</taxon>
        <taxon>Eurotiomycetidae</taxon>
        <taxon>Eurotiales</taxon>
        <taxon>Aspergillaceae</taxon>
        <taxon>Penicillium</taxon>
    </lineage>
</organism>
<dbReference type="CDD" id="cd00067">
    <property type="entry name" value="GAL4"/>
    <property type="match status" value="1"/>
</dbReference>
<comment type="subcellular location">
    <subcellularLocation>
        <location evidence="1">Nucleus</location>
    </subcellularLocation>
</comment>
<keyword evidence="5" id="KW-0539">Nucleus</keyword>
<dbReference type="Pfam" id="PF00172">
    <property type="entry name" value="Zn_clus"/>
    <property type="match status" value="1"/>
</dbReference>
<dbReference type="PANTHER" id="PTHR37534:SF46">
    <property type="entry name" value="ZN(II)2CYS6 TRANSCRIPTION FACTOR (EUROFUNG)"/>
    <property type="match status" value="1"/>
</dbReference>
<dbReference type="GO" id="GO:0003677">
    <property type="term" value="F:DNA binding"/>
    <property type="evidence" value="ECO:0007669"/>
    <property type="project" value="UniProtKB-KW"/>
</dbReference>
<dbReference type="PANTHER" id="PTHR37534">
    <property type="entry name" value="TRANSCRIPTIONAL ACTIVATOR PROTEIN UGA3"/>
    <property type="match status" value="1"/>
</dbReference>
<dbReference type="Gene3D" id="4.10.240.10">
    <property type="entry name" value="Zn(2)-C6 fungal-type DNA-binding domain"/>
    <property type="match status" value="1"/>
</dbReference>
<keyword evidence="8" id="KW-1185">Reference proteome</keyword>
<evidence type="ECO:0000313" key="8">
    <source>
        <dbReference type="Proteomes" id="UP001220324"/>
    </source>
</evidence>
<dbReference type="SMART" id="SM00066">
    <property type="entry name" value="GAL4"/>
    <property type="match status" value="1"/>
</dbReference>
<protein>
    <submittedName>
        <fullName evidence="7">Fungal Zn binuclear cluster domain-containing protein</fullName>
    </submittedName>
</protein>
<dbReference type="SUPFAM" id="SSF57701">
    <property type="entry name" value="Zn2/Cys6 DNA-binding domain"/>
    <property type="match status" value="1"/>
</dbReference>
<dbReference type="InterPro" id="IPR036864">
    <property type="entry name" value="Zn2-C6_fun-type_DNA-bd_sf"/>
</dbReference>
<evidence type="ECO:0000256" key="4">
    <source>
        <dbReference type="ARBA" id="ARBA00023163"/>
    </source>
</evidence>
<proteinExistence type="predicted"/>
<dbReference type="EMBL" id="JAQIZZ010000008">
    <property type="protein sequence ID" value="KAJ5524009.1"/>
    <property type="molecule type" value="Genomic_DNA"/>
</dbReference>
<comment type="caution">
    <text evidence="7">The sequence shown here is derived from an EMBL/GenBank/DDBJ whole genome shotgun (WGS) entry which is preliminary data.</text>
</comment>
<feature type="domain" description="Zn(2)-C6 fungal-type" evidence="6">
    <location>
        <begin position="14"/>
        <end position="44"/>
    </location>
</feature>
<evidence type="ECO:0000256" key="5">
    <source>
        <dbReference type="ARBA" id="ARBA00023242"/>
    </source>
</evidence>